<dbReference type="Pfam" id="PF19425">
    <property type="entry name" value="Csd3_N2"/>
    <property type="match status" value="1"/>
</dbReference>
<dbReference type="InterPro" id="IPR011055">
    <property type="entry name" value="Dup_hybrid_motif"/>
</dbReference>
<keyword evidence="13" id="KW-1185">Reference proteome</keyword>
<dbReference type="CDD" id="cd12797">
    <property type="entry name" value="M23_peptidase"/>
    <property type="match status" value="1"/>
</dbReference>
<comment type="subcellular location">
    <subcellularLocation>
        <location evidence="2">Cell envelope</location>
    </subcellularLocation>
</comment>
<feature type="region of interest" description="Disordered" evidence="8">
    <location>
        <begin position="1"/>
        <end position="29"/>
    </location>
</feature>
<dbReference type="AlphaFoldDB" id="A0A285PD63"/>
<dbReference type="Pfam" id="PF01551">
    <property type="entry name" value="Peptidase_M23"/>
    <property type="match status" value="1"/>
</dbReference>
<dbReference type="SUPFAM" id="SSF51261">
    <property type="entry name" value="Duplicated hybrid motif"/>
    <property type="match status" value="1"/>
</dbReference>
<dbReference type="InterPro" id="IPR050570">
    <property type="entry name" value="Cell_wall_metabolism_enzyme"/>
</dbReference>
<dbReference type="PANTHER" id="PTHR21666">
    <property type="entry name" value="PEPTIDASE-RELATED"/>
    <property type="match status" value="1"/>
</dbReference>
<evidence type="ECO:0000256" key="1">
    <source>
        <dbReference type="ARBA" id="ARBA00001947"/>
    </source>
</evidence>
<keyword evidence="3" id="KW-0645">Protease</keyword>
<organism evidence="12 13">
    <name type="scientific">Cohaesibacter gelatinilyticus</name>
    <dbReference type="NCBI Taxonomy" id="372072"/>
    <lineage>
        <taxon>Bacteria</taxon>
        <taxon>Pseudomonadati</taxon>
        <taxon>Pseudomonadota</taxon>
        <taxon>Alphaproteobacteria</taxon>
        <taxon>Hyphomicrobiales</taxon>
        <taxon>Cohaesibacteraceae</taxon>
    </lineage>
</organism>
<dbReference type="InterPro" id="IPR045834">
    <property type="entry name" value="Csd3_N2"/>
</dbReference>
<name>A0A285PD63_9HYPH</name>
<feature type="compositionally biased region" description="Polar residues" evidence="8">
    <location>
        <begin position="1"/>
        <end position="13"/>
    </location>
</feature>
<keyword evidence="5 12" id="KW-0378">Hydrolase</keyword>
<dbReference type="Gene3D" id="2.70.70.10">
    <property type="entry name" value="Glucose Permease (Domain IIA)"/>
    <property type="match status" value="1"/>
</dbReference>
<feature type="transmembrane region" description="Helical" evidence="9">
    <location>
        <begin position="41"/>
        <end position="64"/>
    </location>
</feature>
<evidence type="ECO:0000313" key="13">
    <source>
        <dbReference type="Proteomes" id="UP000219439"/>
    </source>
</evidence>
<proteinExistence type="predicted"/>
<dbReference type="GO" id="GO:0006508">
    <property type="term" value="P:proteolysis"/>
    <property type="evidence" value="ECO:0007669"/>
    <property type="project" value="UniProtKB-KW"/>
</dbReference>
<evidence type="ECO:0000256" key="5">
    <source>
        <dbReference type="ARBA" id="ARBA00022801"/>
    </source>
</evidence>
<dbReference type="RefSeq" id="WP_097154085.1">
    <property type="nucleotide sequence ID" value="NZ_OBEL01000003.1"/>
</dbReference>
<dbReference type="EMBL" id="OBEL01000003">
    <property type="protein sequence ID" value="SNZ19690.1"/>
    <property type="molecule type" value="Genomic_DNA"/>
</dbReference>
<evidence type="ECO:0000256" key="3">
    <source>
        <dbReference type="ARBA" id="ARBA00022670"/>
    </source>
</evidence>
<evidence type="ECO:0000256" key="4">
    <source>
        <dbReference type="ARBA" id="ARBA00022723"/>
    </source>
</evidence>
<accession>A0A285PD63</accession>
<evidence type="ECO:0000259" key="11">
    <source>
        <dbReference type="Pfam" id="PF19425"/>
    </source>
</evidence>
<reference evidence="12 13" key="1">
    <citation type="submission" date="2017-09" db="EMBL/GenBank/DDBJ databases">
        <authorList>
            <person name="Ehlers B."/>
            <person name="Leendertz F.H."/>
        </authorList>
    </citation>
    <scope>NUCLEOTIDE SEQUENCE [LARGE SCALE GENOMIC DNA]</scope>
    <source>
        <strain evidence="12 13">DSM 18289</strain>
    </source>
</reference>
<dbReference type="InterPro" id="IPR016047">
    <property type="entry name" value="M23ase_b-sheet_dom"/>
</dbReference>
<evidence type="ECO:0000256" key="2">
    <source>
        <dbReference type="ARBA" id="ARBA00004196"/>
    </source>
</evidence>
<keyword evidence="6" id="KW-0862">Zinc</keyword>
<dbReference type="PANTHER" id="PTHR21666:SF288">
    <property type="entry name" value="CELL DIVISION PROTEIN YTFB"/>
    <property type="match status" value="1"/>
</dbReference>
<evidence type="ECO:0000256" key="7">
    <source>
        <dbReference type="ARBA" id="ARBA00023049"/>
    </source>
</evidence>
<evidence type="ECO:0000256" key="8">
    <source>
        <dbReference type="SAM" id="MobiDB-lite"/>
    </source>
</evidence>
<keyword evidence="9" id="KW-0812">Transmembrane</keyword>
<dbReference type="Proteomes" id="UP000219439">
    <property type="component" value="Unassembled WGS sequence"/>
</dbReference>
<dbReference type="GO" id="GO:0030313">
    <property type="term" value="C:cell envelope"/>
    <property type="evidence" value="ECO:0007669"/>
    <property type="project" value="UniProtKB-SubCell"/>
</dbReference>
<feature type="domain" description="M23ase beta-sheet core" evidence="10">
    <location>
        <begin position="522"/>
        <end position="618"/>
    </location>
</feature>
<comment type="cofactor">
    <cofactor evidence="1">
        <name>Zn(2+)</name>
        <dbReference type="ChEBI" id="CHEBI:29105"/>
    </cofactor>
</comment>
<evidence type="ECO:0000313" key="12">
    <source>
        <dbReference type="EMBL" id="SNZ19690.1"/>
    </source>
</evidence>
<feature type="domain" description="Csd3-like second N-terminal" evidence="11">
    <location>
        <begin position="398"/>
        <end position="500"/>
    </location>
</feature>
<gene>
    <name evidence="12" type="ORF">SAMN06265368_2780</name>
</gene>
<keyword evidence="9" id="KW-0472">Membrane</keyword>
<dbReference type="OrthoDB" id="9805070at2"/>
<evidence type="ECO:0000259" key="10">
    <source>
        <dbReference type="Pfam" id="PF01551"/>
    </source>
</evidence>
<dbReference type="GO" id="GO:0004222">
    <property type="term" value="F:metalloendopeptidase activity"/>
    <property type="evidence" value="ECO:0007669"/>
    <property type="project" value="TreeGrafter"/>
</dbReference>
<sequence length="660" mass="72834">MSQSNKTAPNQRPIQLGSLPALLTPSARLNPPDRRTLNMRWLIGTVLTGCTSIFLMGGALVAGIQSQDQMAELATYNEQAANAASIPPGQLISAGRKSDRLSRTIRPVSHRKEIKVSTISALGNENLISSRPYMLISASLETKRNNDISLPEFDAVRIFASASQNSTQDRSSIDEDSIYSADIEGEMRIRSEPLNLASAYALEAGGPNDFVIQKLINQSSILLADEGNTTSNPFDLIDPSRFEFPGASLGNVSDAYIRVIPENMASITKTALDSAGAETEEKIVIAVRGDTVRDLLLENEATEGEAEELANLFSSEAGISELSNHQRLRIVYQLVGDGIRERAPLRISLYDGEEHQLTLAQSDLGSFQVADEPQQGFATLPANVNSLESLRSGPRLNIYNSLYQTALKNGIDAEMIDKMVQILSFDIDFKTRVKPGDSLQVFHSIPGDGSTDQPEILFLEIQIGGKTKRYYRYRTGDDNYVDYYDENGRSAKKFLMRKPMQGGKFRSPFGWRRHPILKISRLHKGVDWSAPRGTPIMASGNGRIVKRKWSSGYGKYIQIQHTNGYATGYAHMSAFSNKFQTGDYVRQGQIIGYVGSTGLSTGAHLHYEVTVNGRHVDPMRIRLPRGRTLKGEMLASFQGNRERIDELLGKPKPTRVAKAN</sequence>
<evidence type="ECO:0000256" key="9">
    <source>
        <dbReference type="SAM" id="Phobius"/>
    </source>
</evidence>
<dbReference type="GO" id="GO:0046872">
    <property type="term" value="F:metal ion binding"/>
    <property type="evidence" value="ECO:0007669"/>
    <property type="project" value="UniProtKB-KW"/>
</dbReference>
<keyword evidence="7" id="KW-0482">Metalloprotease</keyword>
<evidence type="ECO:0000256" key="6">
    <source>
        <dbReference type="ARBA" id="ARBA00022833"/>
    </source>
</evidence>
<protein>
    <submittedName>
        <fullName evidence="12">Murein DD-endopeptidase MepM and murein hydrolase activator NlpD, contain LysM domain</fullName>
    </submittedName>
</protein>
<keyword evidence="9" id="KW-1133">Transmembrane helix</keyword>
<keyword evidence="4" id="KW-0479">Metal-binding</keyword>
<dbReference type="Gene3D" id="3.10.450.350">
    <property type="match status" value="1"/>
</dbReference>